<accession>A0A249Y280</accession>
<evidence type="ECO:0000313" key="1">
    <source>
        <dbReference type="EMBL" id="ASZ78795.1"/>
    </source>
</evidence>
<dbReference type="EMBL" id="MF285619">
    <property type="protein sequence ID" value="ASZ78795.1"/>
    <property type="molecule type" value="Genomic_DNA"/>
</dbReference>
<evidence type="ECO:0008006" key="3">
    <source>
        <dbReference type="Google" id="ProtNLM"/>
    </source>
</evidence>
<dbReference type="SUPFAM" id="SSF53686">
    <property type="entry name" value="Tryptophan synthase beta subunit-like PLP-dependent enzymes"/>
    <property type="match status" value="1"/>
</dbReference>
<dbReference type="Gene3D" id="3.40.50.1100">
    <property type="match status" value="2"/>
</dbReference>
<protein>
    <recommendedName>
        <fullName evidence="3">Pyridoxal-phosphate dependent enzyme</fullName>
    </recommendedName>
</protein>
<gene>
    <name evidence="1" type="ORF">2050H1_029</name>
</gene>
<reference evidence="1 2" key="1">
    <citation type="submission" date="2017-06" db="EMBL/GenBank/DDBJ databases">
        <authorList>
            <person name="Kim H.J."/>
            <person name="Triplett B.A."/>
        </authorList>
    </citation>
    <scope>NUCLEOTIDE SEQUENCE [LARGE SCALE GENOMIC DNA]</scope>
</reference>
<evidence type="ECO:0000313" key="2">
    <source>
        <dbReference type="Proteomes" id="UP000224362"/>
    </source>
</evidence>
<name>A0A249Y280_9CAUD</name>
<dbReference type="InterPro" id="IPR036052">
    <property type="entry name" value="TrpB-like_PALP_sf"/>
</dbReference>
<dbReference type="Proteomes" id="UP000224362">
    <property type="component" value="Segment"/>
</dbReference>
<sequence length="465" mass="52613">MTHPSDPDYNGPNGTVFKLNMPKNNPDVPEIPGAEELAVQPLASETRRRLANQAVQRLNGLPQKTIFPLQTLDRNEMKWDDYLHTLTPNELHKNPETGQRVWFKREDYFAPLSNYENGQQGINGSKLRQAIWLLQQHILAGGSPDIVHGTVMGSPQSPMATAVSRHFGGKTTTVLGATKPTTCMKAEMVEMSAWFGSEFNFVGSGYNTVIQPRCLSLLSETKPDAYYLEYGITLDHEKHSARRLADFHALGGHQVQNIPDHITDLIIPAGSCNSTCSIMTGLAMFPKPNLKNVWLIGIGPNRLKFIEDRLDIIGRELGLPHIRNWIRDYRDNPGFGEGGKAKSKNTNVMHLLFSDKTLRVESENKEDKGQPRFTVHHVDLHTTNWVRYNDLMDYQWGEIELHPRYEGKVMTWVQQNKPELLNENSLFWIVGSKPYIDPMRANCPELSIPDNIEVNDFIPAAKRGK</sequence>
<proteinExistence type="predicted"/>
<organism evidence="1 2">
    <name type="scientific">Serratia phage 2050H1</name>
    <dbReference type="NCBI Taxonomy" id="2024250"/>
    <lineage>
        <taxon>Viruses</taxon>
        <taxon>Duplodnaviria</taxon>
        <taxon>Heunggongvirae</taxon>
        <taxon>Uroviricota</taxon>
        <taxon>Caudoviricetes</taxon>
        <taxon>Pantevenvirales</taxon>
        <taxon>Ackermannviridae</taxon>
        <taxon>Miltonvirus</taxon>
        <taxon>Miltonvirus MAM1</taxon>
    </lineage>
</organism>